<feature type="domain" description="USP" evidence="1">
    <location>
        <begin position="1"/>
        <end position="104"/>
    </location>
</feature>
<dbReference type="InterPro" id="IPR001394">
    <property type="entry name" value="Peptidase_C19_UCH"/>
</dbReference>
<sequence length="105" mass="12204">MPDILIITLKRFSNHRQKNQCLVDFPLENLDLSKYVVGYDSQSYVYDLYGICNHSGGLMGGHYTACIKNPNGTWYHFNDPSVSIVRNAEELKSPRAYCFFYRKKK</sequence>
<dbReference type="InterPro" id="IPR038765">
    <property type="entry name" value="Papain-like_cys_pep_sf"/>
</dbReference>
<dbReference type="AlphaFoldDB" id="X1DB65"/>
<evidence type="ECO:0000313" key="2">
    <source>
        <dbReference type="EMBL" id="GAH05550.1"/>
    </source>
</evidence>
<dbReference type="GO" id="GO:0016579">
    <property type="term" value="P:protein deubiquitination"/>
    <property type="evidence" value="ECO:0007669"/>
    <property type="project" value="InterPro"/>
</dbReference>
<reference evidence="2" key="1">
    <citation type="journal article" date="2014" name="Front. Microbiol.">
        <title>High frequency of phylogenetically diverse reductive dehalogenase-homologous genes in deep subseafloor sedimentary metagenomes.</title>
        <authorList>
            <person name="Kawai M."/>
            <person name="Futagami T."/>
            <person name="Toyoda A."/>
            <person name="Takaki Y."/>
            <person name="Nishi S."/>
            <person name="Hori S."/>
            <person name="Arai W."/>
            <person name="Tsubouchi T."/>
            <person name="Morono Y."/>
            <person name="Uchiyama I."/>
            <person name="Ito T."/>
            <person name="Fujiyama A."/>
            <person name="Inagaki F."/>
            <person name="Takami H."/>
        </authorList>
    </citation>
    <scope>NUCLEOTIDE SEQUENCE</scope>
    <source>
        <strain evidence="2">Expedition CK06-06</strain>
    </source>
</reference>
<dbReference type="GO" id="GO:0004843">
    <property type="term" value="F:cysteine-type deubiquitinase activity"/>
    <property type="evidence" value="ECO:0007669"/>
    <property type="project" value="InterPro"/>
</dbReference>
<gene>
    <name evidence="2" type="ORF">S01H4_62215</name>
</gene>
<dbReference type="PANTHER" id="PTHR21646">
    <property type="entry name" value="UBIQUITIN CARBOXYL-TERMINAL HYDROLASE"/>
    <property type="match status" value="1"/>
</dbReference>
<dbReference type="SUPFAM" id="SSF54001">
    <property type="entry name" value="Cysteine proteinases"/>
    <property type="match status" value="1"/>
</dbReference>
<dbReference type="EMBL" id="BART01037075">
    <property type="protein sequence ID" value="GAH05550.1"/>
    <property type="molecule type" value="Genomic_DNA"/>
</dbReference>
<evidence type="ECO:0000259" key="1">
    <source>
        <dbReference type="PROSITE" id="PS50235"/>
    </source>
</evidence>
<organism evidence="2">
    <name type="scientific">marine sediment metagenome</name>
    <dbReference type="NCBI Taxonomy" id="412755"/>
    <lineage>
        <taxon>unclassified sequences</taxon>
        <taxon>metagenomes</taxon>
        <taxon>ecological metagenomes</taxon>
    </lineage>
</organism>
<dbReference type="Gene3D" id="3.90.70.10">
    <property type="entry name" value="Cysteine proteinases"/>
    <property type="match status" value="1"/>
</dbReference>
<dbReference type="InterPro" id="IPR050185">
    <property type="entry name" value="Ub_carboxyl-term_hydrolase"/>
</dbReference>
<name>X1DB65_9ZZZZ</name>
<dbReference type="PROSITE" id="PS00973">
    <property type="entry name" value="USP_2"/>
    <property type="match status" value="1"/>
</dbReference>
<comment type="caution">
    <text evidence="2">The sequence shown here is derived from an EMBL/GenBank/DDBJ whole genome shotgun (WGS) entry which is preliminary data.</text>
</comment>
<dbReference type="InterPro" id="IPR018200">
    <property type="entry name" value="USP_CS"/>
</dbReference>
<dbReference type="InterPro" id="IPR028889">
    <property type="entry name" value="USP"/>
</dbReference>
<dbReference type="Pfam" id="PF00443">
    <property type="entry name" value="UCH"/>
    <property type="match status" value="1"/>
</dbReference>
<proteinExistence type="predicted"/>
<protein>
    <recommendedName>
        <fullName evidence="1">USP domain-containing protein</fullName>
    </recommendedName>
</protein>
<accession>X1DB65</accession>
<dbReference type="PROSITE" id="PS50235">
    <property type="entry name" value="USP_3"/>
    <property type="match status" value="1"/>
</dbReference>